<comment type="similarity">
    <text evidence="1">Belongs to the glycosyltransferase 28 family.</text>
</comment>
<dbReference type="OrthoDB" id="46222at2157"/>
<dbReference type="InterPro" id="IPR007235">
    <property type="entry name" value="Glyco_trans_28_C"/>
</dbReference>
<dbReference type="CDD" id="cd03785">
    <property type="entry name" value="GT28_MurG"/>
    <property type="match status" value="1"/>
</dbReference>
<dbReference type="SUPFAM" id="SSF53756">
    <property type="entry name" value="UDP-Glycosyltransferase/glycogen phosphorylase"/>
    <property type="match status" value="1"/>
</dbReference>
<dbReference type="GO" id="GO:0016758">
    <property type="term" value="F:hexosyltransferase activity"/>
    <property type="evidence" value="ECO:0007669"/>
    <property type="project" value="InterPro"/>
</dbReference>
<dbReference type="Gene3D" id="3.40.50.2000">
    <property type="entry name" value="Glycogen Phosphorylase B"/>
    <property type="match status" value="2"/>
</dbReference>
<evidence type="ECO:0000259" key="2">
    <source>
        <dbReference type="Pfam" id="PF04101"/>
    </source>
</evidence>
<keyword evidence="3" id="KW-0808">Transferase</keyword>
<organism evidence="3 4">
    <name type="scientific">Candidatus Methanoperedens nitratireducens</name>
    <dbReference type="NCBI Taxonomy" id="1392998"/>
    <lineage>
        <taxon>Archaea</taxon>
        <taxon>Methanobacteriati</taxon>
        <taxon>Methanobacteriota</taxon>
        <taxon>Stenosarchaea group</taxon>
        <taxon>Methanomicrobia</taxon>
        <taxon>Methanosarcinales</taxon>
        <taxon>ANME-2 cluster</taxon>
        <taxon>Candidatus Methanoperedentaceae</taxon>
        <taxon>Candidatus Methanoperedens</taxon>
    </lineage>
</organism>
<dbReference type="EMBL" id="JMIY01000001">
    <property type="protein sequence ID" value="KCZ73254.1"/>
    <property type="molecule type" value="Genomic_DNA"/>
</dbReference>
<evidence type="ECO:0000313" key="4">
    <source>
        <dbReference type="Proteomes" id="UP000027153"/>
    </source>
</evidence>
<dbReference type="RefSeq" id="WP_048088532.1">
    <property type="nucleotide sequence ID" value="NZ_JMIY01000001.1"/>
</dbReference>
<dbReference type="Proteomes" id="UP000027153">
    <property type="component" value="Unassembled WGS sequence"/>
</dbReference>
<protein>
    <submittedName>
        <fullName evidence="3">Glycosyl transferase, UDP-glucuronosyltransferase</fullName>
    </submittedName>
</protein>
<dbReference type="Pfam" id="PF04101">
    <property type="entry name" value="Glyco_tran_28_C"/>
    <property type="match status" value="1"/>
</dbReference>
<feature type="domain" description="Glycosyl transferase family 28 C-terminal" evidence="2">
    <location>
        <begin position="258"/>
        <end position="355"/>
    </location>
</feature>
<name>A0A062VC24_9EURY</name>
<dbReference type="PANTHER" id="PTHR21015:SF22">
    <property type="entry name" value="GLYCOSYLTRANSFERASE"/>
    <property type="match status" value="1"/>
</dbReference>
<sequence>MVHRVYFSVCGEGYGHSSRDMAIANELTRAGALVLMGSYGYVLDRLNKSFNVIEVEREFEMVGNHGSFDLRATISRSKNTAFHISRIIQDEKKAMEDFNATCVVADGRSAAVFAAFKLGIPCVIITNQTSIAPFFNECTFFLRLIGKPVEFTLKTMTALAEEVLIPDFPPPHTVCLNTLSRSHHTMKKQRFIGPAISVNNENERLNAPYDIKRPFILTLLGGHSFRLPIFEGILKIADRFVDLNFVIFTGFRSDKIPGNVRVLEFAEDISPYMRAAELIITQAGHSTAMEILTLGKPALIIPDKGQIEQESNAARMRELGICETLDYASLEPEHLFEKIHTLLSDVRFREKAERYSEMAKKMKGPKKAADIILELSDRILCY</sequence>
<reference evidence="3 4" key="1">
    <citation type="journal article" date="2013" name="Nature">
        <title>Anaerobic oxidation of methane coupled to nitrate reduction in a novel archaeal lineage.</title>
        <authorList>
            <person name="Haroon M.F."/>
            <person name="Hu S."/>
            <person name="Shi Y."/>
            <person name="Imelfort M."/>
            <person name="Keller J."/>
            <person name="Hugenholtz P."/>
            <person name="Yuan Z."/>
            <person name="Tyson G.W."/>
        </authorList>
    </citation>
    <scope>NUCLEOTIDE SEQUENCE [LARGE SCALE GENOMIC DNA]</scope>
    <source>
        <strain evidence="3 4">ANME-2d</strain>
    </source>
</reference>
<evidence type="ECO:0000256" key="1">
    <source>
        <dbReference type="ARBA" id="ARBA00006962"/>
    </source>
</evidence>
<keyword evidence="4" id="KW-1185">Reference proteome</keyword>
<dbReference type="AlphaFoldDB" id="A0A062VC24"/>
<proteinExistence type="inferred from homology"/>
<dbReference type="PANTHER" id="PTHR21015">
    <property type="entry name" value="UDP-N-ACETYLGLUCOSAMINE--N-ACETYLMURAMYL-(PENTAPEPTIDE) PYROPHOSPHORYL-UNDECAPRENOL N-ACETYLGLUCOSAMINE TRANSFERASE 1"/>
    <property type="match status" value="1"/>
</dbReference>
<gene>
    <name evidence="3" type="ORF">ANME2D_00317</name>
</gene>
<comment type="caution">
    <text evidence="3">The sequence shown here is derived from an EMBL/GenBank/DDBJ whole genome shotgun (WGS) entry which is preliminary data.</text>
</comment>
<accession>A0A062VC24</accession>
<evidence type="ECO:0000313" key="3">
    <source>
        <dbReference type="EMBL" id="KCZ73254.1"/>
    </source>
</evidence>